<dbReference type="InterPro" id="IPR054170">
    <property type="entry name" value="RlmL_1st"/>
</dbReference>
<dbReference type="InterPro" id="IPR002052">
    <property type="entry name" value="DNA_methylase_N6_adenine_CS"/>
</dbReference>
<feature type="domain" description="RlmL ferredoxin-like" evidence="4">
    <location>
        <begin position="8"/>
        <end position="61"/>
    </location>
</feature>
<dbReference type="GO" id="GO:0070043">
    <property type="term" value="F:rRNA (guanine-N7-)-methyltransferase activity"/>
    <property type="evidence" value="ECO:0007669"/>
    <property type="project" value="TreeGrafter"/>
</dbReference>
<dbReference type="PANTHER" id="PTHR47313:SF1">
    <property type="entry name" value="RIBOSOMAL RNA LARGE SUBUNIT METHYLTRANSFERASE K_L"/>
    <property type="match status" value="1"/>
</dbReference>
<dbReference type="Proteomes" id="UP000009222">
    <property type="component" value="Chromosome"/>
</dbReference>
<dbReference type="InParanoid" id="F5YBB1"/>
<evidence type="ECO:0000259" key="3">
    <source>
        <dbReference type="Pfam" id="PF01170"/>
    </source>
</evidence>
<dbReference type="AlphaFoldDB" id="F5YBB1"/>
<dbReference type="PROSITE" id="PS00092">
    <property type="entry name" value="N6_MTASE"/>
    <property type="match status" value="1"/>
</dbReference>
<dbReference type="Gene3D" id="3.40.50.150">
    <property type="entry name" value="Vaccinia Virus protein VP39"/>
    <property type="match status" value="1"/>
</dbReference>
<dbReference type="SUPFAM" id="SSF53335">
    <property type="entry name" value="S-adenosyl-L-methionine-dependent methyltransferases"/>
    <property type="match status" value="1"/>
</dbReference>
<name>F5YBB1_LEAAZ</name>
<accession>F5YBB1</accession>
<proteinExistence type="predicted"/>
<dbReference type="PANTHER" id="PTHR47313">
    <property type="entry name" value="RIBOSOMAL RNA LARGE SUBUNIT METHYLTRANSFERASE K/L"/>
    <property type="match status" value="1"/>
</dbReference>
<sequence length="385" mass="42577">MQKEYTAAALCAVGAEKVVSNEIRKMGLKMDEGGFGRVRFKAGLQGLYKTLMGLRTADRVLLEAAWFQAGDFDALFEGVRAVPWEEFIPSGMGLRVAKVRTNRSRLSAETSIQAVVHKAAAEKLCEKLKLARLPEGDDIAEIRVYIEKDRASILLDLSGDPLFKRGYRTDGGIAPLRETTAAAIILLSGWKRKFPLYDPFCGSGTIAAEAAMYAWDLAPGLRRPFALDKLLISDKVVEKQVREEFIGKADFTRLVRIAGSDADPRAVANAKANLERIRAPLQGSVVLPEFKALPMEQAAAPKFENDTDTGFIITNPPYGKRLGDAESAEKVYAEMGGLSERFRDWKLALITDHPGFESFFGRKADSCRDITNGAIHSYLYQYEKI</sequence>
<dbReference type="eggNOG" id="COG0116">
    <property type="taxonomic scope" value="Bacteria"/>
</dbReference>
<dbReference type="Pfam" id="PF01170">
    <property type="entry name" value="UPF0020"/>
    <property type="match status" value="1"/>
</dbReference>
<dbReference type="GO" id="GO:0003676">
    <property type="term" value="F:nucleic acid binding"/>
    <property type="evidence" value="ECO:0007669"/>
    <property type="project" value="InterPro"/>
</dbReference>
<evidence type="ECO:0000256" key="2">
    <source>
        <dbReference type="ARBA" id="ARBA00022679"/>
    </source>
</evidence>
<reference evidence="5 6" key="2">
    <citation type="journal article" date="2011" name="ISME J.">
        <title>RNA-seq reveals cooperative metabolic interactions between two termite-gut spirochete species in co-culture.</title>
        <authorList>
            <person name="Rosenthal A.Z."/>
            <person name="Matson E.G."/>
            <person name="Eldar A."/>
            <person name="Leadbetter J.R."/>
        </authorList>
    </citation>
    <scope>NUCLEOTIDE SEQUENCE [LARGE SCALE GENOMIC DNA]</scope>
    <source>
        <strain evidence="6">ATCC BAA-888 / DSM 13862 / ZAS-9</strain>
    </source>
</reference>
<evidence type="ECO:0000313" key="5">
    <source>
        <dbReference type="EMBL" id="AEF81242.1"/>
    </source>
</evidence>
<dbReference type="CDD" id="cd11715">
    <property type="entry name" value="THUMP_AdoMetMT"/>
    <property type="match status" value="1"/>
</dbReference>
<dbReference type="InterPro" id="IPR029063">
    <property type="entry name" value="SAM-dependent_MTases_sf"/>
</dbReference>
<feature type="domain" description="Ribosomal RNA large subunit methyltransferase K/L-like methyltransferase" evidence="3">
    <location>
        <begin position="165"/>
        <end position="376"/>
    </location>
</feature>
<dbReference type="FunCoup" id="F5YBB1">
    <property type="interactions" value="181"/>
</dbReference>
<evidence type="ECO:0000256" key="1">
    <source>
        <dbReference type="ARBA" id="ARBA00022603"/>
    </source>
</evidence>
<dbReference type="InterPro" id="IPR000241">
    <property type="entry name" value="RlmKL-like_Mtase"/>
</dbReference>
<keyword evidence="6" id="KW-1185">Reference proteome</keyword>
<gene>
    <name evidence="5" type="ordered locus">TREAZ_1899</name>
</gene>
<keyword evidence="1 5" id="KW-0489">Methyltransferase</keyword>
<dbReference type="STRING" id="545695.TREAZ_1899"/>
<reference evidence="6" key="1">
    <citation type="submission" date="2009-12" db="EMBL/GenBank/DDBJ databases">
        <title>Complete sequence of Treponema azotonutricium strain ZAS-9.</title>
        <authorList>
            <person name="Tetu S.G."/>
            <person name="Matson E."/>
            <person name="Ren Q."/>
            <person name="Seshadri R."/>
            <person name="Elbourne L."/>
            <person name="Hassan K.A."/>
            <person name="Durkin A."/>
            <person name="Radune D."/>
            <person name="Mohamoud Y."/>
            <person name="Shay R."/>
            <person name="Jin S."/>
            <person name="Zhang X."/>
            <person name="Lucey K."/>
            <person name="Ballor N.R."/>
            <person name="Ottesen E."/>
            <person name="Rosenthal R."/>
            <person name="Allen A."/>
            <person name="Leadbetter J.R."/>
            <person name="Paulsen I.T."/>
        </authorList>
    </citation>
    <scope>NUCLEOTIDE SEQUENCE [LARGE SCALE GENOMIC DNA]</scope>
    <source>
        <strain evidence="6">ATCC BAA-888 / DSM 13862 / ZAS-9</strain>
    </source>
</reference>
<dbReference type="KEGG" id="taz:TREAZ_1899"/>
<evidence type="ECO:0000313" key="6">
    <source>
        <dbReference type="Proteomes" id="UP000009222"/>
    </source>
</evidence>
<dbReference type="GO" id="GO:0008990">
    <property type="term" value="F:rRNA (guanine-N2-)-methyltransferase activity"/>
    <property type="evidence" value="ECO:0007669"/>
    <property type="project" value="TreeGrafter"/>
</dbReference>
<keyword evidence="2 5" id="KW-0808">Transferase</keyword>
<evidence type="ECO:0000259" key="4">
    <source>
        <dbReference type="Pfam" id="PF22020"/>
    </source>
</evidence>
<dbReference type="HOGENOM" id="CLU_032119_3_1_12"/>
<dbReference type="EMBL" id="CP001841">
    <property type="protein sequence ID" value="AEF81242.1"/>
    <property type="molecule type" value="Genomic_DNA"/>
</dbReference>
<organism evidence="5 6">
    <name type="scientific">Leadbettera azotonutricia (strain ATCC BAA-888 / DSM 13862 / ZAS-9)</name>
    <name type="common">Treponema azotonutricium</name>
    <dbReference type="NCBI Taxonomy" id="545695"/>
    <lineage>
        <taxon>Bacteria</taxon>
        <taxon>Pseudomonadati</taxon>
        <taxon>Spirochaetota</taxon>
        <taxon>Spirochaetia</taxon>
        <taxon>Spirochaetales</taxon>
        <taxon>Breznakiellaceae</taxon>
        <taxon>Leadbettera</taxon>
    </lineage>
</organism>
<dbReference type="Pfam" id="PF22020">
    <property type="entry name" value="RlmL_1st"/>
    <property type="match status" value="1"/>
</dbReference>
<dbReference type="Gene3D" id="3.30.2130.30">
    <property type="match status" value="1"/>
</dbReference>
<protein>
    <submittedName>
        <fullName evidence="5">Methyltransferase</fullName>
    </submittedName>
</protein>
<dbReference type="RefSeq" id="WP_015710137.1">
    <property type="nucleotide sequence ID" value="NC_015577.1"/>
</dbReference>